<evidence type="ECO:0000256" key="1">
    <source>
        <dbReference type="ARBA" id="ARBA00023002"/>
    </source>
</evidence>
<dbReference type="Pfam" id="PF00389">
    <property type="entry name" value="2-Hacid_dh"/>
    <property type="match status" value="1"/>
</dbReference>
<reference evidence="6 7" key="1">
    <citation type="journal article" date="2024" name="Nat. Commun.">
        <title>Phylogenomics reveals the evolutionary origins of lichenization in chlorophyte algae.</title>
        <authorList>
            <person name="Puginier C."/>
            <person name="Libourel C."/>
            <person name="Otte J."/>
            <person name="Skaloud P."/>
            <person name="Haon M."/>
            <person name="Grisel S."/>
            <person name="Petersen M."/>
            <person name="Berrin J.G."/>
            <person name="Delaux P.M."/>
            <person name="Dal Grande F."/>
            <person name="Keller J."/>
        </authorList>
    </citation>
    <scope>NUCLEOTIDE SEQUENCE [LARGE SCALE GENOMIC DNA]</scope>
    <source>
        <strain evidence="6 7">SAG 216-7</strain>
    </source>
</reference>
<proteinExistence type="inferred from homology"/>
<gene>
    <name evidence="6" type="ORF">WJX75_000031</name>
</gene>
<dbReference type="EMBL" id="JALJOT010000002">
    <property type="protein sequence ID" value="KAK9917019.1"/>
    <property type="molecule type" value="Genomic_DNA"/>
</dbReference>
<dbReference type="SUPFAM" id="SSF51735">
    <property type="entry name" value="NAD(P)-binding Rossmann-fold domains"/>
    <property type="match status" value="1"/>
</dbReference>
<comment type="caution">
    <text evidence="6">The sequence shown here is derived from an EMBL/GenBank/DDBJ whole genome shotgun (WGS) entry which is preliminary data.</text>
</comment>
<feature type="compositionally biased region" description="Basic and acidic residues" evidence="3">
    <location>
        <begin position="58"/>
        <end position="72"/>
    </location>
</feature>
<dbReference type="PROSITE" id="PS00670">
    <property type="entry name" value="D_2_HYDROXYACID_DH_2"/>
    <property type="match status" value="1"/>
</dbReference>
<protein>
    <recommendedName>
        <fullName evidence="8">Formate dehydrogenase</fullName>
    </recommendedName>
</protein>
<dbReference type="PANTHER" id="PTHR42938">
    <property type="entry name" value="FORMATE DEHYDROGENASE 1"/>
    <property type="match status" value="1"/>
</dbReference>
<organism evidence="6 7">
    <name type="scientific">Coccomyxa subellipsoidea</name>
    <dbReference type="NCBI Taxonomy" id="248742"/>
    <lineage>
        <taxon>Eukaryota</taxon>
        <taxon>Viridiplantae</taxon>
        <taxon>Chlorophyta</taxon>
        <taxon>core chlorophytes</taxon>
        <taxon>Trebouxiophyceae</taxon>
        <taxon>Trebouxiophyceae incertae sedis</taxon>
        <taxon>Coccomyxaceae</taxon>
        <taxon>Coccomyxa</taxon>
    </lineage>
</organism>
<dbReference type="Pfam" id="PF02826">
    <property type="entry name" value="2-Hacid_dh_C"/>
    <property type="match status" value="1"/>
</dbReference>
<evidence type="ECO:0000256" key="2">
    <source>
        <dbReference type="RuleBase" id="RU003719"/>
    </source>
</evidence>
<feature type="domain" description="D-isomer specific 2-hydroxyacid dehydrogenase catalytic" evidence="4">
    <location>
        <begin position="116"/>
        <end position="388"/>
    </location>
</feature>
<dbReference type="InterPro" id="IPR006140">
    <property type="entry name" value="D-isomer_DH_NAD-bd"/>
</dbReference>
<evidence type="ECO:0000313" key="6">
    <source>
        <dbReference type="EMBL" id="KAK9917019.1"/>
    </source>
</evidence>
<dbReference type="InterPro" id="IPR006139">
    <property type="entry name" value="D-isomer_2_OHA_DH_cat_dom"/>
</dbReference>
<accession>A0ABR2YYN3</accession>
<name>A0ABR2YYN3_9CHLO</name>
<dbReference type="InterPro" id="IPR036291">
    <property type="entry name" value="NAD(P)-bd_dom_sf"/>
</dbReference>
<feature type="region of interest" description="Disordered" evidence="3">
    <location>
        <begin position="58"/>
        <end position="81"/>
    </location>
</feature>
<feature type="domain" description="D-isomer specific 2-hydroxyacid dehydrogenase NAD-binding" evidence="5">
    <location>
        <begin position="267"/>
        <end position="362"/>
    </location>
</feature>
<dbReference type="InterPro" id="IPR029753">
    <property type="entry name" value="D-isomer_DH_CS"/>
</dbReference>
<evidence type="ECO:0000256" key="3">
    <source>
        <dbReference type="SAM" id="MobiDB-lite"/>
    </source>
</evidence>
<sequence>MRVLRPCTLHVHQHKVSTIPRNPILLHRQNIFNQHAGGVRRSCQQYRDVDHLRCRAEADQSRGEAASDKNNREATPSNGDKEKVVAVLPKGDAAAENDKYLNCVENALGLREWLESSGHTVITTADKEGSDSELAKNLPDANVIITTPFHPAYMTRELIEKAPKLELIVTAGVGSDHIDLHAAADKGITVAEVTGSNVSSVAEDEVMRMLILIRNFVPGYLQAINEEWDVPAIAQKAYDIKGKTVGTAGGGRIAYEVMKRLEAWDEKDFDTFLSKCDIVTINVPLTDSTKGMFDKEVISKMKKGAFLVNNARGVIVDQDAVEEALKSGQLGGYAGDVWPQQPAAPEHPWRHMPCHAMTPHISGTTIDAQERYAGGVRDILEAWIEQKPFEEDYYIVREGELAPQHR</sequence>
<dbReference type="SUPFAM" id="SSF52283">
    <property type="entry name" value="Formate/glycerate dehydrogenase catalytic domain-like"/>
    <property type="match status" value="1"/>
</dbReference>
<evidence type="ECO:0000313" key="7">
    <source>
        <dbReference type="Proteomes" id="UP001491310"/>
    </source>
</evidence>
<evidence type="ECO:0008006" key="8">
    <source>
        <dbReference type="Google" id="ProtNLM"/>
    </source>
</evidence>
<keyword evidence="7" id="KW-1185">Reference proteome</keyword>
<dbReference type="PROSITE" id="PS00671">
    <property type="entry name" value="D_2_HYDROXYACID_DH_3"/>
    <property type="match status" value="1"/>
</dbReference>
<keyword evidence="1 2" id="KW-0560">Oxidoreductase</keyword>
<dbReference type="PANTHER" id="PTHR42938:SF9">
    <property type="entry name" value="FORMATE DEHYDROGENASE 1"/>
    <property type="match status" value="1"/>
</dbReference>
<dbReference type="Proteomes" id="UP001491310">
    <property type="component" value="Unassembled WGS sequence"/>
</dbReference>
<evidence type="ECO:0000259" key="4">
    <source>
        <dbReference type="Pfam" id="PF00389"/>
    </source>
</evidence>
<comment type="similarity">
    <text evidence="2">Belongs to the D-isomer specific 2-hydroxyacid dehydrogenase family.</text>
</comment>
<evidence type="ECO:0000259" key="5">
    <source>
        <dbReference type="Pfam" id="PF02826"/>
    </source>
</evidence>
<dbReference type="Gene3D" id="3.40.50.720">
    <property type="entry name" value="NAD(P)-binding Rossmann-like Domain"/>
    <property type="match status" value="3"/>
</dbReference>